<protein>
    <submittedName>
        <fullName evidence="2">Uncharacterized protein</fullName>
    </submittedName>
</protein>
<name>A0A6A3HXB8_9STRA</name>
<dbReference type="EMBL" id="QXFU01003566">
    <property type="protein sequence ID" value="KAE8974361.1"/>
    <property type="molecule type" value="Genomic_DNA"/>
</dbReference>
<reference evidence="2 3" key="1">
    <citation type="submission" date="2018-09" db="EMBL/GenBank/DDBJ databases">
        <title>Genomic investigation of the strawberry pathogen Phytophthora fragariae indicates pathogenicity is determined by transcriptional variation in three key races.</title>
        <authorList>
            <person name="Adams T.M."/>
            <person name="Armitage A.D."/>
            <person name="Sobczyk M.K."/>
            <person name="Bates H.J."/>
            <person name="Dunwell J.M."/>
            <person name="Nellist C.F."/>
            <person name="Harrison R.J."/>
        </authorList>
    </citation>
    <scope>NUCLEOTIDE SEQUENCE [LARGE SCALE GENOMIC DNA]</scope>
    <source>
        <strain evidence="2 3">SCRP324</strain>
    </source>
</reference>
<dbReference type="AlphaFoldDB" id="A0A6A3HXB8"/>
<evidence type="ECO:0000313" key="3">
    <source>
        <dbReference type="Proteomes" id="UP000435112"/>
    </source>
</evidence>
<dbReference type="Proteomes" id="UP000435112">
    <property type="component" value="Unassembled WGS sequence"/>
</dbReference>
<sequence length="123" mass="13607">MCHRAALIWPIVFGSFVVVQTKLAGTYVKANGVVVFLITRGKESVCAMEAKNWDFKMGSAHGVLGMEVDVDNSSEGCIYGIVTNYVEWEFLKRTDAGIEKWGQRLTATVPQHQSRGESLARNP</sequence>
<organism evidence="2 3">
    <name type="scientific">Phytophthora rubi</name>
    <dbReference type="NCBI Taxonomy" id="129364"/>
    <lineage>
        <taxon>Eukaryota</taxon>
        <taxon>Sar</taxon>
        <taxon>Stramenopiles</taxon>
        <taxon>Oomycota</taxon>
        <taxon>Peronosporomycetes</taxon>
        <taxon>Peronosporales</taxon>
        <taxon>Peronosporaceae</taxon>
        <taxon>Phytophthora</taxon>
    </lineage>
</organism>
<gene>
    <name evidence="2" type="ORF">PR002_g25938</name>
</gene>
<dbReference type="OrthoDB" id="165931at2759"/>
<evidence type="ECO:0000313" key="2">
    <source>
        <dbReference type="EMBL" id="KAE8974361.1"/>
    </source>
</evidence>
<proteinExistence type="predicted"/>
<evidence type="ECO:0000256" key="1">
    <source>
        <dbReference type="SAM" id="SignalP"/>
    </source>
</evidence>
<accession>A0A6A3HXB8</accession>
<feature type="chain" id="PRO_5025689657" evidence="1">
    <location>
        <begin position="22"/>
        <end position="123"/>
    </location>
</feature>
<feature type="signal peptide" evidence="1">
    <location>
        <begin position="1"/>
        <end position="21"/>
    </location>
</feature>
<keyword evidence="1" id="KW-0732">Signal</keyword>
<comment type="caution">
    <text evidence="2">The sequence shown here is derived from an EMBL/GenBank/DDBJ whole genome shotgun (WGS) entry which is preliminary data.</text>
</comment>